<evidence type="ECO:0000313" key="2">
    <source>
        <dbReference type="EMBL" id="MFF4526157.1"/>
    </source>
</evidence>
<feature type="domain" description="CHAT" evidence="1">
    <location>
        <begin position="247"/>
        <end position="371"/>
    </location>
</feature>
<sequence>MSGEPQRGARWLTGAGTMMRRATVPGLKAAIRREPASVRHLRPAHGRPFGLGGSAALPYARLDEGVAVLRVVRADGHGSQDAYRLYGWCGELTVTCSAGPTRLAAPAVSLGNASGEGEYPSEILRGTRLWSVNQAELADWINRIRARHGSALRLIVWDDTGFELPWELFWVPPDHQSGLEGGLLGALVVTTRWTTVHDIGQDLPRETGDCRGRILGYLHKDMADDSRVFAPYAHQLHLEMTPFLQALDNPADRTGLVYMGCHGTYGDTVPRLSLGDRTWAEFNGETMHGLRTDRALVCLNACHSGRFVDNRAQGEHVLRGFAELFLRKGAGGCIVTAGKVGDQEARALVRRLVGEVAAHPERPVTETLRAFRARAVEEFGSLAVIPTTRNDDGQVDRVGQKRVLRLLYAFMFHYYGHPLTTLRLAAGDERSDGGGGGW</sequence>
<keyword evidence="3" id="KW-1185">Reference proteome</keyword>
<dbReference type="EMBL" id="JBIAWJ010000023">
    <property type="protein sequence ID" value="MFF4526157.1"/>
    <property type="molecule type" value="Genomic_DNA"/>
</dbReference>
<organism evidence="2 3">
    <name type="scientific">Streptomyces bluensis</name>
    <dbReference type="NCBI Taxonomy" id="33897"/>
    <lineage>
        <taxon>Bacteria</taxon>
        <taxon>Bacillati</taxon>
        <taxon>Actinomycetota</taxon>
        <taxon>Actinomycetes</taxon>
        <taxon>Kitasatosporales</taxon>
        <taxon>Streptomycetaceae</taxon>
        <taxon>Streptomyces</taxon>
    </lineage>
</organism>
<dbReference type="RefSeq" id="WP_387891615.1">
    <property type="nucleotide sequence ID" value="NZ_JBIAWJ010000023.1"/>
</dbReference>
<proteinExistence type="predicted"/>
<protein>
    <submittedName>
        <fullName evidence="2">CHAT domain-containing protein</fullName>
    </submittedName>
</protein>
<evidence type="ECO:0000313" key="3">
    <source>
        <dbReference type="Proteomes" id="UP001602058"/>
    </source>
</evidence>
<accession>A0ABW6USM2</accession>
<comment type="caution">
    <text evidence="2">The sequence shown here is derived from an EMBL/GenBank/DDBJ whole genome shotgun (WGS) entry which is preliminary data.</text>
</comment>
<dbReference type="InterPro" id="IPR024983">
    <property type="entry name" value="CHAT_dom"/>
</dbReference>
<dbReference type="Proteomes" id="UP001602058">
    <property type="component" value="Unassembled WGS sequence"/>
</dbReference>
<evidence type="ECO:0000259" key="1">
    <source>
        <dbReference type="Pfam" id="PF12770"/>
    </source>
</evidence>
<reference evidence="2 3" key="1">
    <citation type="submission" date="2024-10" db="EMBL/GenBank/DDBJ databases">
        <title>The Natural Products Discovery Center: Release of the First 8490 Sequenced Strains for Exploring Actinobacteria Biosynthetic Diversity.</title>
        <authorList>
            <person name="Kalkreuter E."/>
            <person name="Kautsar S.A."/>
            <person name="Yang D."/>
            <person name="Bader C.D."/>
            <person name="Teijaro C.N."/>
            <person name="Fluegel L."/>
            <person name="Davis C.M."/>
            <person name="Simpson J.R."/>
            <person name="Lauterbach L."/>
            <person name="Steele A.D."/>
            <person name="Gui C."/>
            <person name="Meng S."/>
            <person name="Li G."/>
            <person name="Viehrig K."/>
            <person name="Ye F."/>
            <person name="Su P."/>
            <person name="Kiefer A.F."/>
            <person name="Nichols A."/>
            <person name="Cepeda A.J."/>
            <person name="Yan W."/>
            <person name="Fan B."/>
            <person name="Jiang Y."/>
            <person name="Adhikari A."/>
            <person name="Zheng C.-J."/>
            <person name="Schuster L."/>
            <person name="Cowan T.M."/>
            <person name="Smanski M.J."/>
            <person name="Chevrette M.G."/>
            <person name="De Carvalho L.P.S."/>
            <person name="Shen B."/>
        </authorList>
    </citation>
    <scope>NUCLEOTIDE SEQUENCE [LARGE SCALE GENOMIC DNA]</scope>
    <source>
        <strain evidence="2 3">NPDC001390</strain>
    </source>
</reference>
<name>A0ABW6USM2_9ACTN</name>
<gene>
    <name evidence="2" type="ORF">ACFY1D_32710</name>
</gene>
<dbReference type="Pfam" id="PF12770">
    <property type="entry name" value="CHAT"/>
    <property type="match status" value="1"/>
</dbReference>